<name>A0A1Y0ZC38_9HYPH</name>
<gene>
    <name evidence="3" type="primary">atoS</name>
    <name evidence="3" type="ORF">Maq22A_1p38460</name>
</gene>
<dbReference type="InterPro" id="IPR000014">
    <property type="entry name" value="PAS"/>
</dbReference>
<dbReference type="InterPro" id="IPR013656">
    <property type="entry name" value="PAS_4"/>
</dbReference>
<reference evidence="3 4" key="1">
    <citation type="journal article" date="2015" name="Genome Announc.">
        <title>Complete Genome Sequence of Methylobacterium aquaticum Strain 22A, Isolated from Racomitrium japonicum Moss.</title>
        <authorList>
            <person name="Tani A."/>
            <person name="Ogura Y."/>
            <person name="Hayashi T."/>
            <person name="Kimbara K."/>
        </authorList>
    </citation>
    <scope>NUCLEOTIDE SEQUENCE [LARGE SCALE GENOMIC DNA]</scope>
    <source>
        <strain evidence="3 4">MA-22A</strain>
        <plasmid evidence="4">Plasmid pMaq22A_1p DNA</plasmid>
    </source>
</reference>
<evidence type="ECO:0000313" key="3">
    <source>
        <dbReference type="EMBL" id="BAR47320.1"/>
    </source>
</evidence>
<dbReference type="Proteomes" id="UP000061432">
    <property type="component" value="Plasmid pMaq22A_1p"/>
</dbReference>
<dbReference type="Gene3D" id="3.30.450.20">
    <property type="entry name" value="PAS domain"/>
    <property type="match status" value="2"/>
</dbReference>
<dbReference type="KEGG" id="maqu:Maq22A_1p38460"/>
<organism evidence="3 4">
    <name type="scientific">Methylobacterium aquaticum</name>
    <dbReference type="NCBI Taxonomy" id="270351"/>
    <lineage>
        <taxon>Bacteria</taxon>
        <taxon>Pseudomonadati</taxon>
        <taxon>Pseudomonadota</taxon>
        <taxon>Alphaproteobacteria</taxon>
        <taxon>Hyphomicrobiales</taxon>
        <taxon>Methylobacteriaceae</taxon>
        <taxon>Methylobacterium</taxon>
    </lineage>
</organism>
<dbReference type="EMBL" id="AP014705">
    <property type="protein sequence ID" value="BAR47320.1"/>
    <property type="molecule type" value="Genomic_DNA"/>
</dbReference>
<dbReference type="AlphaFoldDB" id="A0A1Y0ZC38"/>
<keyword evidence="3" id="KW-0614">Plasmid</keyword>
<accession>A0A1Y0ZC38</accession>
<dbReference type="Pfam" id="PF13188">
    <property type="entry name" value="PAS_8"/>
    <property type="match status" value="1"/>
</dbReference>
<geneLocation type="plasmid" evidence="4">
    <name>pMaq22A_1p DNA</name>
</geneLocation>
<reference evidence="4" key="2">
    <citation type="submission" date="2015-01" db="EMBL/GenBank/DDBJ databases">
        <title>Complete genome sequence of Methylobacterium aquaticum strain 22A.</title>
        <authorList>
            <person name="Tani A."/>
            <person name="Ogura Y."/>
            <person name="Hayashi T."/>
        </authorList>
    </citation>
    <scope>NUCLEOTIDE SEQUENCE [LARGE SCALE GENOMIC DNA]</scope>
    <source>
        <strain evidence="4">MA-22A</strain>
        <plasmid evidence="4">Plasmid pMaq22A_1p DNA</plasmid>
    </source>
</reference>
<dbReference type="OrthoDB" id="9796100at2"/>
<dbReference type="PROSITE" id="PS50112">
    <property type="entry name" value="PAS"/>
    <property type="match status" value="1"/>
</dbReference>
<evidence type="ECO:0000259" key="2">
    <source>
        <dbReference type="PROSITE" id="PS50112"/>
    </source>
</evidence>
<protein>
    <recommendedName>
        <fullName evidence="2">PAS domain-containing protein</fullName>
    </recommendedName>
</protein>
<feature type="region of interest" description="Disordered" evidence="1">
    <location>
        <begin position="226"/>
        <end position="311"/>
    </location>
</feature>
<sequence>MDGSTAKPMNLFPGGGEMAARMQAHDWSATVLGPTETWPAALVALIGVALQAATPMALYWGPDLAVLYNDAWTGLVGDKHPGALGRPAREVFPEAWHELGPMFARVLAGDGAVEVQDQGLVLDRNGRPEEVFFNYSLNPVLDADGRVAGVFNVAQETTGRVRAATGLVESEERFRSFAENSADVLWIADPDGGRLEYLSPAYERVWGDRRDLVMATSDAGPRWCIPMTASGRSQPCRASSLGRRTRSSTASCDPTTATSATSATPASRSATRRAASGVWAASRRTSPRSTPARRRWRGASPSARPSATGFGATRATCSSWWASTASSARSTRSGGRSWAMTRRRWWAAASRNSSGPRTTS</sequence>
<dbReference type="InterPro" id="IPR035965">
    <property type="entry name" value="PAS-like_dom_sf"/>
</dbReference>
<evidence type="ECO:0000256" key="1">
    <source>
        <dbReference type="SAM" id="MobiDB-lite"/>
    </source>
</evidence>
<proteinExistence type="predicted"/>
<dbReference type="SUPFAM" id="SSF55785">
    <property type="entry name" value="PYP-like sensor domain (PAS domain)"/>
    <property type="match status" value="2"/>
</dbReference>
<feature type="compositionally biased region" description="Low complexity" evidence="1">
    <location>
        <begin position="247"/>
        <end position="290"/>
    </location>
</feature>
<evidence type="ECO:0000313" key="4">
    <source>
        <dbReference type="Proteomes" id="UP000061432"/>
    </source>
</evidence>
<feature type="domain" description="PAS" evidence="2">
    <location>
        <begin position="170"/>
        <end position="217"/>
    </location>
</feature>
<dbReference type="Pfam" id="PF08448">
    <property type="entry name" value="PAS_4"/>
    <property type="match status" value="1"/>
</dbReference>